<proteinExistence type="predicted"/>
<dbReference type="PANTHER" id="PTHR48051:SF1">
    <property type="entry name" value="RAS SUPPRESSOR PROTEIN 1"/>
    <property type="match status" value="1"/>
</dbReference>
<dbReference type="GO" id="GO:0005737">
    <property type="term" value="C:cytoplasm"/>
    <property type="evidence" value="ECO:0007669"/>
    <property type="project" value="TreeGrafter"/>
</dbReference>
<evidence type="ECO:0000256" key="1">
    <source>
        <dbReference type="ARBA" id="ARBA00022614"/>
    </source>
</evidence>
<protein>
    <recommendedName>
        <fullName evidence="4">Disease resistance R13L4/SHOC-2-like LRR domain-containing protein</fullName>
    </recommendedName>
</protein>
<dbReference type="SMART" id="SM00364">
    <property type="entry name" value="LRR_BAC"/>
    <property type="match status" value="6"/>
</dbReference>
<dbReference type="Pfam" id="PF23598">
    <property type="entry name" value="LRR_14"/>
    <property type="match status" value="1"/>
</dbReference>
<feature type="compositionally biased region" description="Low complexity" evidence="3">
    <location>
        <begin position="547"/>
        <end position="566"/>
    </location>
</feature>
<dbReference type="SUPFAM" id="SSF52058">
    <property type="entry name" value="L domain-like"/>
    <property type="match status" value="1"/>
</dbReference>
<dbReference type="Gene3D" id="3.80.10.10">
    <property type="entry name" value="Ribonuclease Inhibitor"/>
    <property type="match status" value="1"/>
</dbReference>
<feature type="region of interest" description="Disordered" evidence="3">
    <location>
        <begin position="354"/>
        <end position="380"/>
    </location>
</feature>
<dbReference type="AlphaFoldDB" id="A0A0L0DT95"/>
<gene>
    <name evidence="5" type="ORF">AMSG_01754</name>
</gene>
<feature type="domain" description="Disease resistance R13L4/SHOC-2-like LRR" evidence="4">
    <location>
        <begin position="102"/>
        <end position="212"/>
    </location>
</feature>
<feature type="region of interest" description="Disordered" evidence="3">
    <location>
        <begin position="623"/>
        <end position="669"/>
    </location>
</feature>
<dbReference type="EMBL" id="GL349439">
    <property type="protein sequence ID" value="KNC55490.1"/>
    <property type="molecule type" value="Genomic_DNA"/>
</dbReference>
<evidence type="ECO:0000259" key="4">
    <source>
        <dbReference type="Pfam" id="PF23598"/>
    </source>
</evidence>
<dbReference type="STRING" id="461836.A0A0L0DT95"/>
<dbReference type="RefSeq" id="XP_013761270.1">
    <property type="nucleotide sequence ID" value="XM_013905816.1"/>
</dbReference>
<organism evidence="5 6">
    <name type="scientific">Thecamonas trahens ATCC 50062</name>
    <dbReference type="NCBI Taxonomy" id="461836"/>
    <lineage>
        <taxon>Eukaryota</taxon>
        <taxon>Apusozoa</taxon>
        <taxon>Apusomonadida</taxon>
        <taxon>Apusomonadidae</taxon>
        <taxon>Thecamonas</taxon>
    </lineage>
</organism>
<evidence type="ECO:0000313" key="5">
    <source>
        <dbReference type="EMBL" id="KNC55490.1"/>
    </source>
</evidence>
<keyword evidence="6" id="KW-1185">Reference proteome</keyword>
<dbReference type="OMA" id="ISVFHIN"/>
<dbReference type="GeneID" id="25561488"/>
<feature type="compositionally biased region" description="Low complexity" evidence="3">
    <location>
        <begin position="633"/>
        <end position="662"/>
    </location>
</feature>
<dbReference type="SMART" id="SM00369">
    <property type="entry name" value="LRR_TYP"/>
    <property type="match status" value="6"/>
</dbReference>
<feature type="compositionally biased region" description="Low complexity" evidence="3">
    <location>
        <begin position="320"/>
        <end position="334"/>
    </location>
</feature>
<name>A0A0L0DT95_THETB</name>
<keyword evidence="1" id="KW-0433">Leucine-rich repeat</keyword>
<dbReference type="InterPro" id="IPR032675">
    <property type="entry name" value="LRR_dom_sf"/>
</dbReference>
<dbReference type="InterPro" id="IPR055414">
    <property type="entry name" value="LRR_R13L4/SHOC2-like"/>
</dbReference>
<accession>A0A0L0DT95</accession>
<dbReference type="eggNOG" id="KOG0619">
    <property type="taxonomic scope" value="Eukaryota"/>
</dbReference>
<dbReference type="Pfam" id="PF13855">
    <property type="entry name" value="LRR_8"/>
    <property type="match status" value="1"/>
</dbReference>
<dbReference type="OrthoDB" id="5584805at2759"/>
<evidence type="ECO:0000256" key="2">
    <source>
        <dbReference type="ARBA" id="ARBA00022737"/>
    </source>
</evidence>
<dbReference type="Proteomes" id="UP000054408">
    <property type="component" value="Unassembled WGS sequence"/>
</dbReference>
<feature type="region of interest" description="Disordered" evidence="3">
    <location>
        <begin position="318"/>
        <end position="338"/>
    </location>
</feature>
<feature type="compositionally biased region" description="Polar residues" evidence="3">
    <location>
        <begin position="494"/>
        <end position="504"/>
    </location>
</feature>
<reference evidence="5 6" key="1">
    <citation type="submission" date="2010-05" db="EMBL/GenBank/DDBJ databases">
        <title>The Genome Sequence of Thecamonas trahens ATCC 50062.</title>
        <authorList>
            <consortium name="The Broad Institute Genome Sequencing Platform"/>
            <person name="Russ C."/>
            <person name="Cuomo C."/>
            <person name="Shea T."/>
            <person name="Young S.K."/>
            <person name="Zeng Q."/>
            <person name="Koehrsen M."/>
            <person name="Haas B."/>
            <person name="Borodovsky M."/>
            <person name="Guigo R."/>
            <person name="Alvarado L."/>
            <person name="Berlin A."/>
            <person name="Bochicchio J."/>
            <person name="Borenstein D."/>
            <person name="Chapman S."/>
            <person name="Chen Z."/>
            <person name="Freedman E."/>
            <person name="Gellesch M."/>
            <person name="Goldberg J."/>
            <person name="Griggs A."/>
            <person name="Gujja S."/>
            <person name="Heilman E."/>
            <person name="Heiman D."/>
            <person name="Hepburn T."/>
            <person name="Howarth C."/>
            <person name="Jen D."/>
            <person name="Larson L."/>
            <person name="Mehta T."/>
            <person name="Park D."/>
            <person name="Pearson M."/>
            <person name="Roberts A."/>
            <person name="Saif S."/>
            <person name="Shenoy N."/>
            <person name="Sisk P."/>
            <person name="Stolte C."/>
            <person name="Sykes S."/>
            <person name="Thomson T."/>
            <person name="Walk T."/>
            <person name="White J."/>
            <person name="Yandava C."/>
            <person name="Burger G."/>
            <person name="Gray M.W."/>
            <person name="Holland P.W.H."/>
            <person name="King N."/>
            <person name="Lang F.B.F."/>
            <person name="Roger A.J."/>
            <person name="Ruiz-Trillo I."/>
            <person name="Lander E."/>
            <person name="Nusbaum C."/>
        </authorList>
    </citation>
    <scope>NUCLEOTIDE SEQUENCE [LARGE SCALE GENOMIC DNA]</scope>
    <source>
        <strain evidence="5 6">ATCC 50062</strain>
    </source>
</reference>
<feature type="region of interest" description="Disordered" evidence="3">
    <location>
        <begin position="528"/>
        <end position="569"/>
    </location>
</feature>
<keyword evidence="2" id="KW-0677">Repeat</keyword>
<dbReference type="InterPro" id="IPR050216">
    <property type="entry name" value="LRR_domain-containing"/>
</dbReference>
<sequence>MPLFGSGREKTPRRLVERIKAARASHKLSLSDERLDELPREVFKSGLPLLSKIPTSLGKLTALTILDLSRNDIKVLPDVFAPMDALTRLNVSSNALTALPDSIGKLGKLNFFNASENSLASLPSSISGLTSLKELELTRNALAALPPAIAKLTSLRLLDLGHNELVELPACIGALVSLKDLSVKHNKLTALPLELGKLRDLRILNVNSNELDELPPELAKLRGTLAIIDFQGNPLAAMPPHIRTMPTTGLLHYLDNPDSDLLVVPGTLLSPTNRIVGQPSQASDGPLETIATVHRDGSTDPDATRFFDNLSNFHLPANCRASSSSSRSRSSSPEYEYEYAELEPEHALALAADADADADESGDSLVSGDSTPRTPPPELASRADVLFSVESELDNVRPLVLESGQDPPDHVVVSAGAAGGIDRAETLSRISAAFEAARVTPDIGLDVGINPGPAPPTMATSVTAAAEPRVPRPSAFGPRQSILRAPLASRPLRGSNTLLSSTLRSPGGRRGIQSAVLPRETPDFLPSFGTGALVFPTRGSSPPPRASPLSRATPAGAAPPAASSPARQPQLLSASLGARPEYGQRLSMAIEPQVTEFFASGRHHTPATADTLRSTNAFLRSAPSSAAGLSKTASARAPAPSAGRWSRPSPATATAAPSPLSRRPTRADSYLARYHELTRSLS</sequence>
<dbReference type="InterPro" id="IPR001611">
    <property type="entry name" value="Leu-rich_rpt"/>
</dbReference>
<evidence type="ECO:0000313" key="6">
    <source>
        <dbReference type="Proteomes" id="UP000054408"/>
    </source>
</evidence>
<evidence type="ECO:0000256" key="3">
    <source>
        <dbReference type="SAM" id="MobiDB-lite"/>
    </source>
</evidence>
<feature type="region of interest" description="Disordered" evidence="3">
    <location>
        <begin position="493"/>
        <end position="513"/>
    </location>
</feature>
<dbReference type="InterPro" id="IPR003591">
    <property type="entry name" value="Leu-rich_rpt_typical-subtyp"/>
</dbReference>
<dbReference type="PANTHER" id="PTHR48051">
    <property type="match status" value="1"/>
</dbReference>